<dbReference type="PROSITE" id="PS50059">
    <property type="entry name" value="FKBP_PPIASE"/>
    <property type="match status" value="1"/>
</dbReference>
<dbReference type="InterPro" id="IPR027304">
    <property type="entry name" value="Trigger_fact/SurA_dom_sf"/>
</dbReference>
<reference evidence="18" key="1">
    <citation type="submission" date="2016-10" db="EMBL/GenBank/DDBJ databases">
        <authorList>
            <person name="Varghese N."/>
            <person name="Submissions S."/>
        </authorList>
    </citation>
    <scope>NUCLEOTIDE SEQUENCE [LARGE SCALE GENOMIC DNA]</scope>
    <source>
        <strain evidence="18">DSM 17038</strain>
    </source>
</reference>
<feature type="coiled-coil region" evidence="15">
    <location>
        <begin position="135"/>
        <end position="162"/>
    </location>
</feature>
<dbReference type="GO" id="GO:0043335">
    <property type="term" value="P:protein unfolding"/>
    <property type="evidence" value="ECO:0007669"/>
    <property type="project" value="TreeGrafter"/>
</dbReference>
<dbReference type="InterPro" id="IPR046357">
    <property type="entry name" value="PPIase_dom_sf"/>
</dbReference>
<dbReference type="SUPFAM" id="SSF102735">
    <property type="entry name" value="Trigger factor ribosome-binding domain"/>
    <property type="match status" value="1"/>
</dbReference>
<dbReference type="EC" id="5.2.1.8" evidence="3 12"/>
<evidence type="ECO:0000256" key="11">
    <source>
        <dbReference type="ARBA" id="ARBA00029986"/>
    </source>
</evidence>
<dbReference type="FunFam" id="3.10.50.40:FF:000001">
    <property type="entry name" value="Trigger factor"/>
    <property type="match status" value="1"/>
</dbReference>
<evidence type="ECO:0000256" key="8">
    <source>
        <dbReference type="ARBA" id="ARBA00023235"/>
    </source>
</evidence>
<evidence type="ECO:0000313" key="18">
    <source>
        <dbReference type="Proteomes" id="UP000199337"/>
    </source>
</evidence>
<dbReference type="GO" id="GO:0015031">
    <property type="term" value="P:protein transport"/>
    <property type="evidence" value="ECO:0007669"/>
    <property type="project" value="UniProtKB-UniRule"/>
</dbReference>
<dbReference type="GO" id="GO:0051301">
    <property type="term" value="P:cell division"/>
    <property type="evidence" value="ECO:0007669"/>
    <property type="project" value="UniProtKB-KW"/>
</dbReference>
<evidence type="ECO:0000256" key="12">
    <source>
        <dbReference type="HAMAP-Rule" id="MF_00303"/>
    </source>
</evidence>
<dbReference type="Proteomes" id="UP000199337">
    <property type="component" value="Unassembled WGS sequence"/>
</dbReference>
<comment type="catalytic activity">
    <reaction evidence="1 12 13">
        <text>[protein]-peptidylproline (omega=180) = [protein]-peptidylproline (omega=0)</text>
        <dbReference type="Rhea" id="RHEA:16237"/>
        <dbReference type="Rhea" id="RHEA-COMP:10747"/>
        <dbReference type="Rhea" id="RHEA-COMP:10748"/>
        <dbReference type="ChEBI" id="CHEBI:83833"/>
        <dbReference type="ChEBI" id="CHEBI:83834"/>
        <dbReference type="EC" id="5.2.1.8"/>
    </reaction>
</comment>
<dbReference type="STRING" id="341036.SAMN05660649_02598"/>
<keyword evidence="12" id="KW-0963">Cytoplasm</keyword>
<keyword evidence="18" id="KW-1185">Reference proteome</keyword>
<dbReference type="InterPro" id="IPR005215">
    <property type="entry name" value="Trig_fac"/>
</dbReference>
<dbReference type="Gene3D" id="3.10.50.40">
    <property type="match status" value="1"/>
</dbReference>
<evidence type="ECO:0000256" key="6">
    <source>
        <dbReference type="ARBA" id="ARBA00023110"/>
    </source>
</evidence>
<dbReference type="Gene3D" id="3.30.70.1050">
    <property type="entry name" value="Trigger factor ribosome-binding domain"/>
    <property type="match status" value="1"/>
</dbReference>
<accession>A0A1I2UK43</accession>
<evidence type="ECO:0000256" key="9">
    <source>
        <dbReference type="ARBA" id="ARBA00023306"/>
    </source>
</evidence>
<organism evidence="17 18">
    <name type="scientific">Desulfotruncus arcticus DSM 17038</name>
    <dbReference type="NCBI Taxonomy" id="1121424"/>
    <lineage>
        <taxon>Bacteria</taxon>
        <taxon>Bacillati</taxon>
        <taxon>Bacillota</taxon>
        <taxon>Clostridia</taxon>
        <taxon>Eubacteriales</taxon>
        <taxon>Desulfallaceae</taxon>
        <taxon>Desulfotruncus</taxon>
    </lineage>
</organism>
<dbReference type="PANTHER" id="PTHR30560">
    <property type="entry name" value="TRIGGER FACTOR CHAPERONE AND PEPTIDYL-PROLYL CIS/TRANS ISOMERASE"/>
    <property type="match status" value="1"/>
</dbReference>
<dbReference type="PIRSF" id="PIRSF003095">
    <property type="entry name" value="Trigger_factor"/>
    <property type="match status" value="1"/>
</dbReference>
<dbReference type="PANTHER" id="PTHR30560:SF3">
    <property type="entry name" value="TRIGGER FACTOR-LIKE PROTEIN TIG, CHLOROPLASTIC"/>
    <property type="match status" value="1"/>
</dbReference>
<evidence type="ECO:0000256" key="7">
    <source>
        <dbReference type="ARBA" id="ARBA00023186"/>
    </source>
</evidence>
<protein>
    <recommendedName>
        <fullName evidence="4 12">Trigger factor</fullName>
        <shortName evidence="12">TF</shortName>
        <ecNumber evidence="3 12">5.2.1.8</ecNumber>
    </recommendedName>
    <alternativeName>
        <fullName evidence="11 12">PPIase</fullName>
    </alternativeName>
</protein>
<dbReference type="AlphaFoldDB" id="A0A1I2UK43"/>
<keyword evidence="7 12" id="KW-0143">Chaperone</keyword>
<dbReference type="InterPro" id="IPR008881">
    <property type="entry name" value="Trigger_fac_ribosome-bd_bac"/>
</dbReference>
<keyword evidence="8 12" id="KW-0413">Isomerase</keyword>
<evidence type="ECO:0000256" key="4">
    <source>
        <dbReference type="ARBA" id="ARBA00016902"/>
    </source>
</evidence>
<dbReference type="InterPro" id="IPR036611">
    <property type="entry name" value="Trigger_fac_ribosome-bd_sf"/>
</dbReference>
<evidence type="ECO:0000259" key="16">
    <source>
        <dbReference type="PROSITE" id="PS50059"/>
    </source>
</evidence>
<dbReference type="GO" id="GO:0043022">
    <property type="term" value="F:ribosome binding"/>
    <property type="evidence" value="ECO:0007669"/>
    <property type="project" value="TreeGrafter"/>
</dbReference>
<dbReference type="EMBL" id="FOOX01000009">
    <property type="protein sequence ID" value="SFG76007.1"/>
    <property type="molecule type" value="Genomic_DNA"/>
</dbReference>
<keyword evidence="5 12" id="KW-0132">Cell division</keyword>
<dbReference type="RefSeq" id="WP_092471806.1">
    <property type="nucleotide sequence ID" value="NZ_FOOX01000009.1"/>
</dbReference>
<dbReference type="GO" id="GO:0044183">
    <property type="term" value="F:protein folding chaperone"/>
    <property type="evidence" value="ECO:0007669"/>
    <property type="project" value="TreeGrafter"/>
</dbReference>
<evidence type="ECO:0000256" key="14">
    <source>
        <dbReference type="RuleBase" id="RU003914"/>
    </source>
</evidence>
<feature type="domain" description="PPIase FKBP-type" evidence="16">
    <location>
        <begin position="163"/>
        <end position="223"/>
    </location>
</feature>
<evidence type="ECO:0000256" key="10">
    <source>
        <dbReference type="ARBA" id="ARBA00024849"/>
    </source>
</evidence>
<comment type="similarity">
    <text evidence="2 12 14">Belongs to the FKBP-type PPIase family. Tig subfamily.</text>
</comment>
<gene>
    <name evidence="12" type="primary">tig</name>
    <name evidence="17" type="ORF">SAMN05660649_02598</name>
</gene>
<comment type="function">
    <text evidence="10 12">Involved in protein export. Acts as a chaperone by maintaining the newly synthesized protein in an open conformation. Functions as a peptidyl-prolyl cis-trans isomerase.</text>
</comment>
<evidence type="ECO:0000256" key="13">
    <source>
        <dbReference type="PROSITE-ProRule" id="PRU00277"/>
    </source>
</evidence>
<name>A0A1I2UK43_9FIRM</name>
<dbReference type="NCBIfam" id="TIGR00115">
    <property type="entry name" value="tig"/>
    <property type="match status" value="1"/>
</dbReference>
<comment type="subcellular location">
    <subcellularLocation>
        <location evidence="12">Cytoplasm</location>
    </subcellularLocation>
    <text evidence="12">About half TF is bound to the ribosome near the polypeptide exit tunnel while the other half is free in the cytoplasm.</text>
</comment>
<dbReference type="Pfam" id="PF05698">
    <property type="entry name" value="Trigger_C"/>
    <property type="match status" value="1"/>
</dbReference>
<evidence type="ECO:0000256" key="15">
    <source>
        <dbReference type="SAM" id="Coils"/>
    </source>
</evidence>
<dbReference type="InterPro" id="IPR037041">
    <property type="entry name" value="Trigger_fac_C_sf"/>
</dbReference>
<dbReference type="HAMAP" id="MF_00303">
    <property type="entry name" value="Trigger_factor_Tig"/>
    <property type="match status" value="1"/>
</dbReference>
<dbReference type="Pfam" id="PF05697">
    <property type="entry name" value="Trigger_N"/>
    <property type="match status" value="1"/>
</dbReference>
<evidence type="ECO:0000256" key="1">
    <source>
        <dbReference type="ARBA" id="ARBA00000971"/>
    </source>
</evidence>
<keyword evidence="15" id="KW-0175">Coiled coil</keyword>
<evidence type="ECO:0000256" key="2">
    <source>
        <dbReference type="ARBA" id="ARBA00005464"/>
    </source>
</evidence>
<comment type="domain">
    <text evidence="12">Consists of 3 domains; the N-terminus binds the ribosome, the middle domain has PPIase activity, while the C-terminus has intrinsic chaperone activity on its own.</text>
</comment>
<evidence type="ECO:0000256" key="3">
    <source>
        <dbReference type="ARBA" id="ARBA00013194"/>
    </source>
</evidence>
<dbReference type="GO" id="GO:0051083">
    <property type="term" value="P:'de novo' cotranslational protein folding"/>
    <property type="evidence" value="ECO:0007669"/>
    <property type="project" value="TreeGrafter"/>
</dbReference>
<dbReference type="Gene3D" id="1.10.3120.10">
    <property type="entry name" value="Trigger factor, C-terminal domain"/>
    <property type="match status" value="1"/>
</dbReference>
<dbReference type="Pfam" id="PF00254">
    <property type="entry name" value="FKBP_C"/>
    <property type="match status" value="1"/>
</dbReference>
<dbReference type="SUPFAM" id="SSF109998">
    <property type="entry name" value="Triger factor/SurA peptide-binding domain-like"/>
    <property type="match status" value="1"/>
</dbReference>
<dbReference type="GO" id="GO:0005737">
    <property type="term" value="C:cytoplasm"/>
    <property type="evidence" value="ECO:0007669"/>
    <property type="project" value="UniProtKB-SubCell"/>
</dbReference>
<sequence>MKATAERLENNQVTIEVEVDAEQFTKAMDQAYRKLVGKVTVPGFRKGKTPRVVFENFVGKATLYNEAVELVVPDAYMKAVKTTGVEPVSQPQLDLVQVEEGKPVVFKATVRVKPDVKLGQYTGLQVTKPVSEVTGDDIENELKKLQERHARLNNLEEGTVQQADIALIDFVGRKDGVEFEGGAGTDYSLEIGSGSFVPGFEDQLAGVAIGETREVTVTFPEDYPNEDLKGQEAVFTVTVKGIKRKETAALDDEFAKDVSEFDTLEELRADLSNKLKEAAEKRAQQQINGEAVSKAVENAEVDIPDEMIETRLEEMIENMERRLMQQGMTMENYFKYTNSNLDDLKKSLRDDAARGVKTTLVLETIAKQENIEVSDEDLQNEIARMAENYQQEPEVLRKILEGQNQLEYVRDSLQQQKTIEFIAEKAELVEGTNPEEAE</sequence>
<feature type="coiled-coil region" evidence="15">
    <location>
        <begin position="261"/>
        <end position="288"/>
    </location>
</feature>
<dbReference type="OrthoDB" id="9767721at2"/>
<evidence type="ECO:0000256" key="5">
    <source>
        <dbReference type="ARBA" id="ARBA00022618"/>
    </source>
</evidence>
<dbReference type="GO" id="GO:0003755">
    <property type="term" value="F:peptidyl-prolyl cis-trans isomerase activity"/>
    <property type="evidence" value="ECO:0007669"/>
    <property type="project" value="UniProtKB-UniRule"/>
</dbReference>
<keyword evidence="9 12" id="KW-0131">Cell cycle</keyword>
<keyword evidence="6 12" id="KW-0697">Rotamase</keyword>
<dbReference type="InterPro" id="IPR001179">
    <property type="entry name" value="PPIase_FKBP_dom"/>
</dbReference>
<proteinExistence type="inferred from homology"/>
<dbReference type="SUPFAM" id="SSF54534">
    <property type="entry name" value="FKBP-like"/>
    <property type="match status" value="1"/>
</dbReference>
<dbReference type="InterPro" id="IPR008880">
    <property type="entry name" value="Trigger_fac_C"/>
</dbReference>
<evidence type="ECO:0000313" key="17">
    <source>
        <dbReference type="EMBL" id="SFG76007.1"/>
    </source>
</evidence>